<dbReference type="AlphaFoldDB" id="A0A8S4NSW5"/>
<accession>A0A8S4NSW5</accession>
<name>A0A8S4NSW5_OWEFU</name>
<keyword evidence="3" id="KW-1185">Reference proteome</keyword>
<comment type="caution">
    <text evidence="2">The sequence shown here is derived from an EMBL/GenBank/DDBJ whole genome shotgun (WGS) entry which is preliminary data.</text>
</comment>
<keyword evidence="1" id="KW-1133">Transmembrane helix</keyword>
<dbReference type="EMBL" id="CAIIXF020000005">
    <property type="protein sequence ID" value="CAH1784809.1"/>
    <property type="molecule type" value="Genomic_DNA"/>
</dbReference>
<keyword evidence="1" id="KW-0472">Membrane</keyword>
<evidence type="ECO:0008006" key="4">
    <source>
        <dbReference type="Google" id="ProtNLM"/>
    </source>
</evidence>
<sequence length="139" mass="15499">MNIKVFPFIDRFGSYNVNGSSRRPESPVTETSEYDDDAIIRERQFCGGLCCFKGCLIGTLGFVYFLLVIPTGILLTMHGSNNANNITLVIGLCLLIVPTVTATSICGIYQYRRYKTKCIAQEEKYKTGVNGSNSSQQRY</sequence>
<evidence type="ECO:0000256" key="1">
    <source>
        <dbReference type="SAM" id="Phobius"/>
    </source>
</evidence>
<reference evidence="2" key="1">
    <citation type="submission" date="2022-03" db="EMBL/GenBank/DDBJ databases">
        <authorList>
            <person name="Martin C."/>
        </authorList>
    </citation>
    <scope>NUCLEOTIDE SEQUENCE</scope>
</reference>
<gene>
    <name evidence="2" type="ORF">OFUS_LOCUS10944</name>
</gene>
<protein>
    <recommendedName>
        <fullName evidence="4">Transmembrane protein</fullName>
    </recommendedName>
</protein>
<evidence type="ECO:0000313" key="2">
    <source>
        <dbReference type="EMBL" id="CAH1784809.1"/>
    </source>
</evidence>
<dbReference type="Proteomes" id="UP000749559">
    <property type="component" value="Unassembled WGS sequence"/>
</dbReference>
<keyword evidence="1" id="KW-0812">Transmembrane</keyword>
<feature type="transmembrane region" description="Helical" evidence="1">
    <location>
        <begin position="86"/>
        <end position="109"/>
    </location>
</feature>
<evidence type="ECO:0000313" key="3">
    <source>
        <dbReference type="Proteomes" id="UP000749559"/>
    </source>
</evidence>
<feature type="transmembrane region" description="Helical" evidence="1">
    <location>
        <begin position="50"/>
        <end position="74"/>
    </location>
</feature>
<organism evidence="2 3">
    <name type="scientific">Owenia fusiformis</name>
    <name type="common">Polychaete worm</name>
    <dbReference type="NCBI Taxonomy" id="6347"/>
    <lineage>
        <taxon>Eukaryota</taxon>
        <taxon>Metazoa</taxon>
        <taxon>Spiralia</taxon>
        <taxon>Lophotrochozoa</taxon>
        <taxon>Annelida</taxon>
        <taxon>Polychaeta</taxon>
        <taxon>Sedentaria</taxon>
        <taxon>Canalipalpata</taxon>
        <taxon>Sabellida</taxon>
        <taxon>Oweniida</taxon>
        <taxon>Oweniidae</taxon>
        <taxon>Owenia</taxon>
    </lineage>
</organism>
<proteinExistence type="predicted"/>